<organism evidence="1">
    <name type="scientific">Petromyces alliaceus</name>
    <name type="common">Aspergillus alliaceus</name>
    <dbReference type="NCBI Taxonomy" id="209559"/>
    <lineage>
        <taxon>Eukaryota</taxon>
        <taxon>Fungi</taxon>
        <taxon>Dikarya</taxon>
        <taxon>Ascomycota</taxon>
        <taxon>Pezizomycotina</taxon>
        <taxon>Eurotiomycetes</taxon>
        <taxon>Eurotiomycetidae</taxon>
        <taxon>Eurotiales</taxon>
        <taxon>Aspergillaceae</taxon>
        <taxon>Aspergillus</taxon>
        <taxon>Aspergillus subgen. Circumdati</taxon>
    </lineage>
</organism>
<accession>A0A5N7CCK2</accession>
<dbReference type="AlphaFoldDB" id="A0A5N7CCK2"/>
<name>A0A5N7CCK2_PETAA</name>
<gene>
    <name evidence="1" type="ORF">BDV23DRAFT_152984</name>
</gene>
<dbReference type="EMBL" id="ML735244">
    <property type="protein sequence ID" value="KAE8391587.1"/>
    <property type="molecule type" value="Genomic_DNA"/>
</dbReference>
<reference evidence="1" key="1">
    <citation type="submission" date="2019-04" db="EMBL/GenBank/DDBJ databases">
        <title>Friends and foes A comparative genomics studyof 23 Aspergillus species from section Flavi.</title>
        <authorList>
            <consortium name="DOE Joint Genome Institute"/>
            <person name="Kjaerbolling I."/>
            <person name="Vesth T."/>
            <person name="Frisvad J.C."/>
            <person name="Nybo J.L."/>
            <person name="Theobald S."/>
            <person name="Kildgaard S."/>
            <person name="Isbrandt T."/>
            <person name="Kuo A."/>
            <person name="Sato A."/>
            <person name="Lyhne E.K."/>
            <person name="Kogle M.E."/>
            <person name="Wiebenga A."/>
            <person name="Kun R.S."/>
            <person name="Lubbers R.J."/>
            <person name="Makela M.R."/>
            <person name="Barry K."/>
            <person name="Chovatia M."/>
            <person name="Clum A."/>
            <person name="Daum C."/>
            <person name="Haridas S."/>
            <person name="He G."/>
            <person name="LaButti K."/>
            <person name="Lipzen A."/>
            <person name="Mondo S."/>
            <person name="Riley R."/>
            <person name="Salamov A."/>
            <person name="Simmons B.A."/>
            <person name="Magnuson J.K."/>
            <person name="Henrissat B."/>
            <person name="Mortensen U.H."/>
            <person name="Larsen T.O."/>
            <person name="Devries R.P."/>
            <person name="Grigoriev I.V."/>
            <person name="Machida M."/>
            <person name="Baker S.E."/>
            <person name="Andersen M.R."/>
        </authorList>
    </citation>
    <scope>NUCLEOTIDE SEQUENCE [LARGE SCALE GENOMIC DNA]</scope>
    <source>
        <strain evidence="1">IBT 14317</strain>
    </source>
</reference>
<protein>
    <submittedName>
        <fullName evidence="1">Uncharacterized protein</fullName>
    </submittedName>
</protein>
<proteinExistence type="predicted"/>
<evidence type="ECO:0000313" key="1">
    <source>
        <dbReference type="EMBL" id="KAE8391587.1"/>
    </source>
</evidence>
<sequence>MLVVFLRVNTTRFKEGRYKLGNIAFLLVLRIILGTIRGCRLTMLVSHVGFSVTPVASANPSSNSNSINCRTFCTQSNISTTLAVINISMPRRMTDVSGLPSSFTFFLSASKEPILR</sequence>
<dbReference type="Proteomes" id="UP000326877">
    <property type="component" value="Unassembled WGS sequence"/>
</dbReference>